<evidence type="ECO:0000313" key="2">
    <source>
        <dbReference type="EMBL" id="VDN10941.1"/>
    </source>
</evidence>
<dbReference type="PROSITE" id="PS50088">
    <property type="entry name" value="ANK_REPEAT"/>
    <property type="match status" value="1"/>
</dbReference>
<evidence type="ECO:0000256" key="1">
    <source>
        <dbReference type="PROSITE-ProRule" id="PRU00023"/>
    </source>
</evidence>
<dbReference type="InterPro" id="IPR002110">
    <property type="entry name" value="Ankyrin_rpt"/>
</dbReference>
<dbReference type="Pfam" id="PF00023">
    <property type="entry name" value="Ank"/>
    <property type="match status" value="1"/>
</dbReference>
<protein>
    <submittedName>
        <fullName evidence="2">Uncharacterized protein</fullName>
    </submittedName>
</protein>
<dbReference type="EMBL" id="UYRU01050315">
    <property type="protein sequence ID" value="VDN10941.1"/>
    <property type="molecule type" value="Genomic_DNA"/>
</dbReference>
<dbReference type="AlphaFoldDB" id="A0A3P7LXQ6"/>
<dbReference type="Proteomes" id="UP000281553">
    <property type="component" value="Unassembled WGS sequence"/>
</dbReference>
<proteinExistence type="predicted"/>
<dbReference type="SMART" id="SM00248">
    <property type="entry name" value="ANK"/>
    <property type="match status" value="1"/>
</dbReference>
<dbReference type="OrthoDB" id="6103986at2759"/>
<dbReference type="InterPro" id="IPR036770">
    <property type="entry name" value="Ankyrin_rpt-contain_sf"/>
</dbReference>
<dbReference type="Gene3D" id="1.25.40.20">
    <property type="entry name" value="Ankyrin repeat-containing domain"/>
    <property type="match status" value="1"/>
</dbReference>
<evidence type="ECO:0000313" key="3">
    <source>
        <dbReference type="Proteomes" id="UP000281553"/>
    </source>
</evidence>
<dbReference type="PROSITE" id="PS50297">
    <property type="entry name" value="ANK_REP_REGION"/>
    <property type="match status" value="1"/>
</dbReference>
<gene>
    <name evidence="2" type="ORF">DILT_LOCUS6772</name>
</gene>
<name>A0A3P7LXQ6_DIBLA</name>
<dbReference type="SUPFAM" id="SSF48403">
    <property type="entry name" value="Ankyrin repeat"/>
    <property type="match status" value="1"/>
</dbReference>
<sequence length="232" mass="25598">MLADLPAIRNEEQEPMLQVILPKIFPKEGYHEPTVYNFLLAPQYKKAPVIWNESKARRMHYWLTGVFHPEDTDPQKLPASTGICDIIQKGNSPAVWSLSEQEGGGVKNQIDPDIHRQISDLLQSVMVGWISVDCRHSETGITPLMLFAAAGHLDLVERLLSLGADVFIRVALPRAALPPTIVTIGTVDALSGQVISHKNSEPMVGANAYDLARLYGHAEIASLLKAQMQVFT</sequence>
<keyword evidence="1" id="KW-0040">ANK repeat</keyword>
<accession>A0A3P7LXQ6</accession>
<reference evidence="2 3" key="1">
    <citation type="submission" date="2018-11" db="EMBL/GenBank/DDBJ databases">
        <authorList>
            <consortium name="Pathogen Informatics"/>
        </authorList>
    </citation>
    <scope>NUCLEOTIDE SEQUENCE [LARGE SCALE GENOMIC DNA]</scope>
</reference>
<organism evidence="2 3">
    <name type="scientific">Dibothriocephalus latus</name>
    <name type="common">Fish tapeworm</name>
    <name type="synonym">Diphyllobothrium latum</name>
    <dbReference type="NCBI Taxonomy" id="60516"/>
    <lineage>
        <taxon>Eukaryota</taxon>
        <taxon>Metazoa</taxon>
        <taxon>Spiralia</taxon>
        <taxon>Lophotrochozoa</taxon>
        <taxon>Platyhelminthes</taxon>
        <taxon>Cestoda</taxon>
        <taxon>Eucestoda</taxon>
        <taxon>Diphyllobothriidea</taxon>
        <taxon>Diphyllobothriidae</taxon>
        <taxon>Dibothriocephalus</taxon>
    </lineage>
</organism>
<feature type="repeat" description="ANK" evidence="1">
    <location>
        <begin position="139"/>
        <end position="171"/>
    </location>
</feature>
<keyword evidence="3" id="KW-1185">Reference proteome</keyword>